<proteinExistence type="predicted"/>
<organism evidence="2 3">
    <name type="scientific">Stachybotrys elegans</name>
    <dbReference type="NCBI Taxonomy" id="80388"/>
    <lineage>
        <taxon>Eukaryota</taxon>
        <taxon>Fungi</taxon>
        <taxon>Dikarya</taxon>
        <taxon>Ascomycota</taxon>
        <taxon>Pezizomycotina</taxon>
        <taxon>Sordariomycetes</taxon>
        <taxon>Hypocreomycetidae</taxon>
        <taxon>Hypocreales</taxon>
        <taxon>Stachybotryaceae</taxon>
        <taxon>Stachybotrys</taxon>
    </lineage>
</organism>
<name>A0A8K0WVA8_9HYPO</name>
<comment type="caution">
    <text evidence="2">The sequence shown here is derived from an EMBL/GenBank/DDBJ whole genome shotgun (WGS) entry which is preliminary data.</text>
</comment>
<evidence type="ECO:0000313" key="3">
    <source>
        <dbReference type="Proteomes" id="UP000813444"/>
    </source>
</evidence>
<dbReference type="EMBL" id="JAGPNK010000002">
    <property type="protein sequence ID" value="KAH7325983.1"/>
    <property type="molecule type" value="Genomic_DNA"/>
</dbReference>
<keyword evidence="3" id="KW-1185">Reference proteome</keyword>
<feature type="transmembrane region" description="Helical" evidence="1">
    <location>
        <begin position="12"/>
        <end position="39"/>
    </location>
</feature>
<dbReference type="AlphaFoldDB" id="A0A8K0WVA8"/>
<reference evidence="2" key="1">
    <citation type="journal article" date="2021" name="Nat. Commun.">
        <title>Genetic determinants of endophytism in the Arabidopsis root mycobiome.</title>
        <authorList>
            <person name="Mesny F."/>
            <person name="Miyauchi S."/>
            <person name="Thiergart T."/>
            <person name="Pickel B."/>
            <person name="Atanasova L."/>
            <person name="Karlsson M."/>
            <person name="Huettel B."/>
            <person name="Barry K.W."/>
            <person name="Haridas S."/>
            <person name="Chen C."/>
            <person name="Bauer D."/>
            <person name="Andreopoulos W."/>
            <person name="Pangilinan J."/>
            <person name="LaButti K."/>
            <person name="Riley R."/>
            <person name="Lipzen A."/>
            <person name="Clum A."/>
            <person name="Drula E."/>
            <person name="Henrissat B."/>
            <person name="Kohler A."/>
            <person name="Grigoriev I.V."/>
            <person name="Martin F.M."/>
            <person name="Hacquard S."/>
        </authorList>
    </citation>
    <scope>NUCLEOTIDE SEQUENCE</scope>
    <source>
        <strain evidence="2">MPI-CAGE-CH-0235</strain>
    </source>
</reference>
<dbReference type="Proteomes" id="UP000813444">
    <property type="component" value="Unassembled WGS sequence"/>
</dbReference>
<keyword evidence="1" id="KW-1133">Transmembrane helix</keyword>
<sequence length="102" mass="10996">MGSAPLAPTLVQALLLVLIMVAALRHLNAICPFLLLAFVHHGRQHLLSSNTGRRKPRCDQRTGSLSQAAGDCLYLTISARQTLALAIFIYLASSISCPLPDM</sequence>
<keyword evidence="1" id="KW-0472">Membrane</keyword>
<keyword evidence="1" id="KW-0812">Transmembrane</keyword>
<protein>
    <submittedName>
        <fullName evidence="2">Uncharacterized protein</fullName>
    </submittedName>
</protein>
<evidence type="ECO:0000313" key="2">
    <source>
        <dbReference type="EMBL" id="KAH7325983.1"/>
    </source>
</evidence>
<accession>A0A8K0WVA8</accession>
<evidence type="ECO:0000256" key="1">
    <source>
        <dbReference type="SAM" id="Phobius"/>
    </source>
</evidence>
<gene>
    <name evidence="2" type="ORF">B0I35DRAFT_405300</name>
</gene>